<feature type="region of interest" description="Disordered" evidence="1">
    <location>
        <begin position="1"/>
        <end position="32"/>
    </location>
</feature>
<name>A0A843A9F0_9CREN</name>
<evidence type="ECO:0000313" key="2">
    <source>
        <dbReference type="EMBL" id="MBE9391315.1"/>
    </source>
</evidence>
<evidence type="ECO:0000256" key="1">
    <source>
        <dbReference type="SAM" id="MobiDB-lite"/>
    </source>
</evidence>
<dbReference type="Proteomes" id="UP000652307">
    <property type="component" value="Unassembled WGS sequence"/>
</dbReference>
<sequence length="162" mass="18799">MSIKKDQKHYDYGKDKYWGDKKGKTGGYEKKERFESGIKQEREGYEHHQNPNPLGEKCNNLCPLFWCTKRAYQIRRDPKTGRKYVFCTWTNDECIGAACQYASCKTNYLLPNGECGYAKNKVAMAQPEKEDIVEDIEKEDLDIKTKGLISKKLGKKKLDDII</sequence>
<dbReference type="RefSeq" id="WP_193803721.1">
    <property type="nucleotide sequence ID" value="NZ_JADEZV010000002.1"/>
</dbReference>
<comment type="caution">
    <text evidence="2">The sequence shown here is derived from an EMBL/GenBank/DDBJ whole genome shotgun (WGS) entry which is preliminary data.</text>
</comment>
<evidence type="ECO:0000313" key="3">
    <source>
        <dbReference type="Proteomes" id="UP000652307"/>
    </source>
</evidence>
<gene>
    <name evidence="2" type="ORF">IOK49_04415</name>
</gene>
<proteinExistence type="predicted"/>
<dbReference type="AlphaFoldDB" id="A0A843A9F0"/>
<reference evidence="2" key="1">
    <citation type="submission" date="2020-10" db="EMBL/GenBank/DDBJ databases">
        <title>Fervidococcus fontis strain 3639Fd - the first crenarchaeon capable of growth on lipids.</title>
        <authorList>
            <person name="Kochetkova T.V."/>
            <person name="Elcheninov A.G."/>
            <person name="Toschakov S.V."/>
            <person name="Kublanov I.V."/>
        </authorList>
    </citation>
    <scope>NUCLEOTIDE SEQUENCE</scope>
    <source>
        <strain evidence="2">3639Fd</strain>
    </source>
</reference>
<protein>
    <submittedName>
        <fullName evidence="2">Uncharacterized protein</fullName>
    </submittedName>
</protein>
<organism evidence="2 3">
    <name type="scientific">Fervidicoccus fontis</name>
    <dbReference type="NCBI Taxonomy" id="683846"/>
    <lineage>
        <taxon>Archaea</taxon>
        <taxon>Thermoproteota</taxon>
        <taxon>Thermoprotei</taxon>
        <taxon>Fervidicoccales</taxon>
        <taxon>Fervidicoccaceae</taxon>
        <taxon>Fervidicoccus</taxon>
    </lineage>
</organism>
<accession>A0A843A9F0</accession>
<dbReference type="EMBL" id="JADEZV010000002">
    <property type="protein sequence ID" value="MBE9391315.1"/>
    <property type="molecule type" value="Genomic_DNA"/>
</dbReference>